<feature type="region of interest" description="Disordered" evidence="1">
    <location>
        <begin position="28"/>
        <end position="58"/>
    </location>
</feature>
<gene>
    <name evidence="3" type="ORF">IMCC3317_11350</name>
</gene>
<dbReference type="Proteomes" id="UP000464657">
    <property type="component" value="Chromosome"/>
</dbReference>
<name>A0A7L4ZH46_9FLAO</name>
<accession>A0A7L4ZH46</accession>
<evidence type="ECO:0000313" key="3">
    <source>
        <dbReference type="EMBL" id="QHI35787.1"/>
    </source>
</evidence>
<evidence type="ECO:0008006" key="5">
    <source>
        <dbReference type="Google" id="ProtNLM"/>
    </source>
</evidence>
<proteinExistence type="predicted"/>
<feature type="chain" id="PRO_5029476023" description="Secreted protein" evidence="2">
    <location>
        <begin position="20"/>
        <end position="58"/>
    </location>
</feature>
<evidence type="ECO:0000256" key="2">
    <source>
        <dbReference type="SAM" id="SignalP"/>
    </source>
</evidence>
<organism evidence="3 4">
    <name type="scientific">Kordia antarctica</name>
    <dbReference type="NCBI Taxonomy" id="1218801"/>
    <lineage>
        <taxon>Bacteria</taxon>
        <taxon>Pseudomonadati</taxon>
        <taxon>Bacteroidota</taxon>
        <taxon>Flavobacteriia</taxon>
        <taxon>Flavobacteriales</taxon>
        <taxon>Flavobacteriaceae</taxon>
        <taxon>Kordia</taxon>
    </lineage>
</organism>
<feature type="signal peptide" evidence="2">
    <location>
        <begin position="1"/>
        <end position="19"/>
    </location>
</feature>
<dbReference type="RefSeq" id="WP_160128512.1">
    <property type="nucleotide sequence ID" value="NZ_CP019288.1"/>
</dbReference>
<keyword evidence="4" id="KW-1185">Reference proteome</keyword>
<dbReference type="KEGG" id="kan:IMCC3317_11350"/>
<sequence>MKKLVIISLVVLGVSFFNSCTPDSVTDQEYEEFQATDKKDSVNSSGGTQPDDEDNSEG</sequence>
<evidence type="ECO:0000313" key="4">
    <source>
        <dbReference type="Proteomes" id="UP000464657"/>
    </source>
</evidence>
<dbReference type="EMBL" id="CP019288">
    <property type="protein sequence ID" value="QHI35787.1"/>
    <property type="molecule type" value="Genomic_DNA"/>
</dbReference>
<protein>
    <recommendedName>
        <fullName evidence="5">Secreted protein</fullName>
    </recommendedName>
</protein>
<evidence type="ECO:0000256" key="1">
    <source>
        <dbReference type="SAM" id="MobiDB-lite"/>
    </source>
</evidence>
<dbReference type="AlphaFoldDB" id="A0A7L4ZH46"/>
<reference evidence="3 4" key="1">
    <citation type="journal article" date="2013" name="Int. J. Syst. Evol. Microbiol.">
        <title>Kordia antarctica sp. nov., isolated from Antarctic seawater.</title>
        <authorList>
            <person name="Baek K."/>
            <person name="Choi A."/>
            <person name="Kang I."/>
            <person name="Lee K."/>
            <person name="Cho J.C."/>
        </authorList>
    </citation>
    <scope>NUCLEOTIDE SEQUENCE [LARGE SCALE GENOMIC DNA]</scope>
    <source>
        <strain evidence="3 4">IMCC3317</strain>
    </source>
</reference>
<keyword evidence="2" id="KW-0732">Signal</keyword>